<reference evidence="15" key="2">
    <citation type="journal article" date="2021" name="PeerJ">
        <title>Extensive microbial diversity within the chicken gut microbiome revealed by metagenomics and culture.</title>
        <authorList>
            <person name="Gilroy R."/>
            <person name="Ravi A."/>
            <person name="Getino M."/>
            <person name="Pursley I."/>
            <person name="Horton D.L."/>
            <person name="Alikhan N.F."/>
            <person name="Baker D."/>
            <person name="Gharbi K."/>
            <person name="Hall N."/>
            <person name="Watson M."/>
            <person name="Adriaenssens E.M."/>
            <person name="Foster-Nyarko E."/>
            <person name="Jarju S."/>
            <person name="Secka A."/>
            <person name="Antonio M."/>
            <person name="Oren A."/>
            <person name="Chaudhuri R.R."/>
            <person name="La Ragione R."/>
            <person name="Hildebrand F."/>
            <person name="Pallen M.J."/>
        </authorList>
    </citation>
    <scope>NUCLEOTIDE SEQUENCE</scope>
    <source>
        <strain evidence="15">ChiSxjej2B14-8506</strain>
    </source>
</reference>
<evidence type="ECO:0000256" key="12">
    <source>
        <dbReference type="SAM" id="Phobius"/>
    </source>
</evidence>
<feature type="compositionally biased region" description="Low complexity" evidence="11">
    <location>
        <begin position="166"/>
        <end position="175"/>
    </location>
</feature>
<keyword evidence="6 12" id="KW-0812">Transmembrane</keyword>
<evidence type="ECO:0000256" key="11">
    <source>
        <dbReference type="SAM" id="MobiDB-lite"/>
    </source>
</evidence>
<dbReference type="PROSITE" id="PS50109">
    <property type="entry name" value="HIS_KIN"/>
    <property type="match status" value="1"/>
</dbReference>
<evidence type="ECO:0000256" key="4">
    <source>
        <dbReference type="ARBA" id="ARBA00022553"/>
    </source>
</evidence>
<evidence type="ECO:0000256" key="7">
    <source>
        <dbReference type="ARBA" id="ARBA00022777"/>
    </source>
</evidence>
<keyword evidence="4" id="KW-0597">Phosphoprotein</keyword>
<evidence type="ECO:0000256" key="1">
    <source>
        <dbReference type="ARBA" id="ARBA00000085"/>
    </source>
</evidence>
<dbReference type="PRINTS" id="PR00344">
    <property type="entry name" value="BCTRLSENSOR"/>
</dbReference>
<dbReference type="Gene3D" id="3.30.565.10">
    <property type="entry name" value="Histidine kinase-like ATPase, C-terminal domain"/>
    <property type="match status" value="1"/>
</dbReference>
<keyword evidence="9" id="KW-0902">Two-component regulatory system</keyword>
<dbReference type="Pfam" id="PF00512">
    <property type="entry name" value="HisKA"/>
    <property type="match status" value="1"/>
</dbReference>
<feature type="domain" description="HAMP" evidence="14">
    <location>
        <begin position="489"/>
        <end position="542"/>
    </location>
</feature>
<evidence type="ECO:0000313" key="16">
    <source>
        <dbReference type="Proteomes" id="UP000824123"/>
    </source>
</evidence>
<evidence type="ECO:0000256" key="6">
    <source>
        <dbReference type="ARBA" id="ARBA00022692"/>
    </source>
</evidence>
<dbReference type="SUPFAM" id="SSF47384">
    <property type="entry name" value="Homodimeric domain of signal transducing histidine kinase"/>
    <property type="match status" value="1"/>
</dbReference>
<dbReference type="InterPro" id="IPR005467">
    <property type="entry name" value="His_kinase_dom"/>
</dbReference>
<dbReference type="PANTHER" id="PTHR45436:SF5">
    <property type="entry name" value="SENSOR HISTIDINE KINASE TRCS"/>
    <property type="match status" value="1"/>
</dbReference>
<dbReference type="CDD" id="cd06225">
    <property type="entry name" value="HAMP"/>
    <property type="match status" value="1"/>
</dbReference>
<feature type="region of interest" description="Disordered" evidence="11">
    <location>
        <begin position="154"/>
        <end position="293"/>
    </location>
</feature>
<dbReference type="Pfam" id="PF02518">
    <property type="entry name" value="HATPase_c"/>
    <property type="match status" value="1"/>
</dbReference>
<keyword evidence="8 12" id="KW-1133">Transmembrane helix</keyword>
<dbReference type="AlphaFoldDB" id="A0A9D1LSU2"/>
<dbReference type="CDD" id="cd00075">
    <property type="entry name" value="HATPase"/>
    <property type="match status" value="1"/>
</dbReference>
<comment type="catalytic activity">
    <reaction evidence="1">
        <text>ATP + protein L-histidine = ADP + protein N-phospho-L-histidine.</text>
        <dbReference type="EC" id="2.7.13.3"/>
    </reaction>
</comment>
<dbReference type="PANTHER" id="PTHR45436">
    <property type="entry name" value="SENSOR HISTIDINE KINASE YKOH"/>
    <property type="match status" value="1"/>
</dbReference>
<sequence>MGRSAPVEPVPDVDAGELDDVARRVEEALNTARTRIESNISAANATKSSAHAAYQSGAGRRLGRGDKWQRDDNVFNEVSRAVNARARGTLHDIRFSMSTRISWNYTRILWETLVISLVLLAVVYALAALPQLEAVSADAAAQVADAARALPGGLAALPEPTPAPSAEPTAASDAAQTSGQTLGLEQSASSVLATVPEQSEASVPGAGSEQSEASVPVAGSKQSAGSVPAAGSEQSAEYESTFGSAQPISSAPTPGPEQSAPFEQTPGSGSIPGTELASAPRQTESSEATPAPESAFAPERLASGADMAGAQLASEAGMAGMQLASDAIANGVQAETSDAEGGEQAANMDEQSGENSMDGQAVTTDGQAGDELDAMATGPAPTREPVRLIDLRLGGADHAYARVSGIDGRVYYDDAPFELTTASVLSYWDGEFYRVDSLLVNVDGYVYQVYVAAALTYWLRLCMIMLGGVALVDLFRGLYFLIKGRAINAQMLGPIGEISETARALNAQNMSQRINVEGTRSELRELALVINEMLDRIEAAYDGQKQFVSDASHELRTPIAVIQGYATMLQRWGKDDAAVRDEAITAISSEAANMKDLVEKLLFLARHDRQTLKLNPELIDMRELTESIARETRMIAPDHEIICGEMQDVRVLGDGTALKQALRIFMDNACKYTPAGGKVTISCVQGGMGALISVEDTGCGIPAGELKRVFDRFYRVDGSRGAVPGHGLGLSIARIIAVRHGGRIHVRSKEGVGSVFTLELPGIA</sequence>
<dbReference type="SMART" id="SM00304">
    <property type="entry name" value="HAMP"/>
    <property type="match status" value="1"/>
</dbReference>
<accession>A0A9D1LSU2</accession>
<evidence type="ECO:0000256" key="5">
    <source>
        <dbReference type="ARBA" id="ARBA00022679"/>
    </source>
</evidence>
<evidence type="ECO:0000259" key="13">
    <source>
        <dbReference type="PROSITE" id="PS50109"/>
    </source>
</evidence>
<feature type="compositionally biased region" description="Polar residues" evidence="11">
    <location>
        <begin position="176"/>
        <end position="201"/>
    </location>
</feature>
<dbReference type="GO" id="GO:0005886">
    <property type="term" value="C:plasma membrane"/>
    <property type="evidence" value="ECO:0007669"/>
    <property type="project" value="TreeGrafter"/>
</dbReference>
<evidence type="ECO:0000259" key="14">
    <source>
        <dbReference type="PROSITE" id="PS50885"/>
    </source>
</evidence>
<evidence type="ECO:0000256" key="9">
    <source>
        <dbReference type="ARBA" id="ARBA00023012"/>
    </source>
</evidence>
<dbReference type="InterPro" id="IPR036890">
    <property type="entry name" value="HATPase_C_sf"/>
</dbReference>
<feature type="region of interest" description="Disordered" evidence="11">
    <location>
        <begin position="333"/>
        <end position="381"/>
    </location>
</feature>
<evidence type="ECO:0000256" key="10">
    <source>
        <dbReference type="ARBA" id="ARBA00023136"/>
    </source>
</evidence>
<dbReference type="FunFam" id="3.30.565.10:FF:000006">
    <property type="entry name" value="Sensor histidine kinase WalK"/>
    <property type="match status" value="1"/>
</dbReference>
<dbReference type="CDD" id="cd00082">
    <property type="entry name" value="HisKA"/>
    <property type="match status" value="1"/>
</dbReference>
<keyword evidence="5" id="KW-0808">Transferase</keyword>
<dbReference type="SUPFAM" id="SSF55874">
    <property type="entry name" value="ATPase domain of HSP90 chaperone/DNA topoisomerase II/histidine kinase"/>
    <property type="match status" value="1"/>
</dbReference>
<dbReference type="SMART" id="SM00388">
    <property type="entry name" value="HisKA"/>
    <property type="match status" value="1"/>
</dbReference>
<dbReference type="SUPFAM" id="SSF158472">
    <property type="entry name" value="HAMP domain-like"/>
    <property type="match status" value="1"/>
</dbReference>
<name>A0A9D1LSU2_9FIRM</name>
<comment type="caution">
    <text evidence="15">The sequence shown here is derived from an EMBL/GenBank/DDBJ whole genome shotgun (WGS) entry which is preliminary data.</text>
</comment>
<dbReference type="InterPro" id="IPR004358">
    <property type="entry name" value="Sig_transdc_His_kin-like_C"/>
</dbReference>
<reference evidence="15" key="1">
    <citation type="submission" date="2020-10" db="EMBL/GenBank/DDBJ databases">
        <authorList>
            <person name="Gilroy R."/>
        </authorList>
    </citation>
    <scope>NUCLEOTIDE SEQUENCE</scope>
    <source>
        <strain evidence="15">ChiSxjej2B14-8506</strain>
    </source>
</reference>
<protein>
    <recommendedName>
        <fullName evidence="3">histidine kinase</fullName>
        <ecNumber evidence="3">2.7.13.3</ecNumber>
    </recommendedName>
</protein>
<dbReference type="Gene3D" id="1.10.287.130">
    <property type="match status" value="1"/>
</dbReference>
<comment type="subcellular location">
    <subcellularLocation>
        <location evidence="2">Membrane</location>
    </subcellularLocation>
</comment>
<dbReference type="InterPro" id="IPR036097">
    <property type="entry name" value="HisK_dim/P_sf"/>
</dbReference>
<dbReference type="InterPro" id="IPR003661">
    <property type="entry name" value="HisK_dim/P_dom"/>
</dbReference>
<dbReference type="EMBL" id="DVNK01000052">
    <property type="protein sequence ID" value="HIU47352.1"/>
    <property type="molecule type" value="Genomic_DNA"/>
</dbReference>
<feature type="domain" description="Histidine kinase" evidence="13">
    <location>
        <begin position="550"/>
        <end position="764"/>
    </location>
</feature>
<feature type="transmembrane region" description="Helical" evidence="12">
    <location>
        <begin position="108"/>
        <end position="127"/>
    </location>
</feature>
<dbReference type="GO" id="GO:0000155">
    <property type="term" value="F:phosphorelay sensor kinase activity"/>
    <property type="evidence" value="ECO:0007669"/>
    <property type="project" value="InterPro"/>
</dbReference>
<proteinExistence type="predicted"/>
<dbReference type="InterPro" id="IPR003594">
    <property type="entry name" value="HATPase_dom"/>
</dbReference>
<evidence type="ECO:0000256" key="8">
    <source>
        <dbReference type="ARBA" id="ARBA00022989"/>
    </source>
</evidence>
<dbReference type="InterPro" id="IPR050428">
    <property type="entry name" value="TCS_sensor_his_kinase"/>
</dbReference>
<dbReference type="Pfam" id="PF00672">
    <property type="entry name" value="HAMP"/>
    <property type="match status" value="1"/>
</dbReference>
<evidence type="ECO:0000256" key="2">
    <source>
        <dbReference type="ARBA" id="ARBA00004370"/>
    </source>
</evidence>
<dbReference type="InterPro" id="IPR003660">
    <property type="entry name" value="HAMP_dom"/>
</dbReference>
<feature type="compositionally biased region" description="Polar residues" evidence="11">
    <location>
        <begin position="349"/>
        <end position="366"/>
    </location>
</feature>
<dbReference type="SMART" id="SM00387">
    <property type="entry name" value="HATPase_c"/>
    <property type="match status" value="1"/>
</dbReference>
<keyword evidence="7" id="KW-0418">Kinase</keyword>
<dbReference type="Proteomes" id="UP000824123">
    <property type="component" value="Unassembled WGS sequence"/>
</dbReference>
<evidence type="ECO:0000313" key="15">
    <source>
        <dbReference type="EMBL" id="HIU47352.1"/>
    </source>
</evidence>
<dbReference type="EC" id="2.7.13.3" evidence="3"/>
<evidence type="ECO:0000256" key="3">
    <source>
        <dbReference type="ARBA" id="ARBA00012438"/>
    </source>
</evidence>
<dbReference type="PROSITE" id="PS50885">
    <property type="entry name" value="HAMP"/>
    <property type="match status" value="1"/>
</dbReference>
<organism evidence="15 16">
    <name type="scientific">Candidatus Fimadaptatus faecigallinarum</name>
    <dbReference type="NCBI Taxonomy" id="2840814"/>
    <lineage>
        <taxon>Bacteria</taxon>
        <taxon>Bacillati</taxon>
        <taxon>Bacillota</taxon>
        <taxon>Clostridia</taxon>
        <taxon>Eubacteriales</taxon>
        <taxon>Candidatus Fimadaptatus</taxon>
    </lineage>
</organism>
<keyword evidence="10 12" id="KW-0472">Membrane</keyword>
<dbReference type="FunFam" id="1.10.287.130:FF:000001">
    <property type="entry name" value="Two-component sensor histidine kinase"/>
    <property type="match status" value="1"/>
</dbReference>
<gene>
    <name evidence="15" type="ORF">IAC59_08880</name>
</gene>
<feature type="compositionally biased region" description="Polar residues" evidence="11">
    <location>
        <begin position="232"/>
        <end position="252"/>
    </location>
</feature>